<comment type="catalytic activity">
    <reaction evidence="4">
        <text>N-terminal L-lysyl-[protein] + L-leucyl-tRNA(Leu) = N-terminal L-leucyl-L-lysyl-[protein] + tRNA(Leu) + H(+)</text>
        <dbReference type="Rhea" id="RHEA:12340"/>
        <dbReference type="Rhea" id="RHEA-COMP:9613"/>
        <dbReference type="Rhea" id="RHEA-COMP:9622"/>
        <dbReference type="Rhea" id="RHEA-COMP:12670"/>
        <dbReference type="Rhea" id="RHEA-COMP:12671"/>
        <dbReference type="ChEBI" id="CHEBI:15378"/>
        <dbReference type="ChEBI" id="CHEBI:65249"/>
        <dbReference type="ChEBI" id="CHEBI:78442"/>
        <dbReference type="ChEBI" id="CHEBI:78494"/>
        <dbReference type="ChEBI" id="CHEBI:133043"/>
        <dbReference type="EC" id="2.3.2.6"/>
    </reaction>
</comment>
<evidence type="ECO:0000313" key="5">
    <source>
        <dbReference type="EMBL" id="ORL46110.1"/>
    </source>
</evidence>
<dbReference type="EC" id="2.3.2.6" evidence="4"/>
<gene>
    <name evidence="4" type="primary">aat</name>
    <name evidence="5" type="ORF">IIF7_08316</name>
</gene>
<evidence type="ECO:0000256" key="4">
    <source>
        <dbReference type="HAMAP-Rule" id="MF_00688"/>
    </source>
</evidence>
<evidence type="ECO:0000313" key="6">
    <source>
        <dbReference type="Proteomes" id="UP000192746"/>
    </source>
</evidence>
<keyword evidence="1 4" id="KW-0963">Cytoplasm</keyword>
<comment type="subcellular location">
    <subcellularLocation>
        <location evidence="4">Cytoplasm</location>
    </subcellularLocation>
</comment>
<organism evidence="5 6">
    <name type="scientific">Zunongwangia atlantica 22II14-10F7</name>
    <dbReference type="NCBI Taxonomy" id="1185767"/>
    <lineage>
        <taxon>Bacteria</taxon>
        <taxon>Pseudomonadati</taxon>
        <taxon>Bacteroidota</taxon>
        <taxon>Flavobacteriia</taxon>
        <taxon>Flavobacteriales</taxon>
        <taxon>Flavobacteriaceae</taxon>
        <taxon>Zunongwangia</taxon>
    </lineage>
</organism>
<dbReference type="InterPro" id="IPR042221">
    <property type="entry name" value="Leu/Phe-tRNA_Trfase_N"/>
</dbReference>
<dbReference type="GO" id="GO:0030163">
    <property type="term" value="P:protein catabolic process"/>
    <property type="evidence" value="ECO:0007669"/>
    <property type="project" value="UniProtKB-UniRule"/>
</dbReference>
<dbReference type="PANTHER" id="PTHR30098:SF2">
    <property type="entry name" value="LEUCYL_PHENYLALANYL-TRNA--PROTEIN TRANSFERASE"/>
    <property type="match status" value="1"/>
</dbReference>
<reference evidence="5 6" key="1">
    <citation type="submission" date="2013-04" db="EMBL/GenBank/DDBJ databases">
        <title>Zunongwangia sp. 22II14-10F7 Genome Sequencing.</title>
        <authorList>
            <person name="Lai Q."/>
            <person name="Shao Z."/>
        </authorList>
    </citation>
    <scope>NUCLEOTIDE SEQUENCE [LARGE SCALE GENOMIC DNA]</scope>
    <source>
        <strain evidence="5 6">22II14-10F7</strain>
    </source>
</reference>
<comment type="catalytic activity">
    <reaction evidence="4">
        <text>N-terminal L-arginyl-[protein] + L-leucyl-tRNA(Leu) = N-terminal L-leucyl-L-arginyl-[protein] + tRNA(Leu) + H(+)</text>
        <dbReference type="Rhea" id="RHEA:50416"/>
        <dbReference type="Rhea" id="RHEA-COMP:9613"/>
        <dbReference type="Rhea" id="RHEA-COMP:9622"/>
        <dbReference type="Rhea" id="RHEA-COMP:12672"/>
        <dbReference type="Rhea" id="RHEA-COMP:12673"/>
        <dbReference type="ChEBI" id="CHEBI:15378"/>
        <dbReference type="ChEBI" id="CHEBI:64719"/>
        <dbReference type="ChEBI" id="CHEBI:78442"/>
        <dbReference type="ChEBI" id="CHEBI:78494"/>
        <dbReference type="ChEBI" id="CHEBI:133044"/>
        <dbReference type="EC" id="2.3.2.6"/>
    </reaction>
</comment>
<keyword evidence="2 4" id="KW-0808">Transferase</keyword>
<comment type="function">
    <text evidence="4">Functions in the N-end rule pathway of protein degradation where it conjugates Leu, Phe and, less efficiently, Met from aminoacyl-tRNAs to the N-termini of proteins containing an N-terminal arginine or lysine.</text>
</comment>
<dbReference type="Pfam" id="PF03588">
    <property type="entry name" value="Leu_Phe_trans"/>
    <property type="match status" value="1"/>
</dbReference>
<name>A0A1Y1T4Y5_9FLAO</name>
<dbReference type="GO" id="GO:0008914">
    <property type="term" value="F:leucyl-tRNA--protein transferase activity"/>
    <property type="evidence" value="ECO:0007669"/>
    <property type="project" value="UniProtKB-UniRule"/>
</dbReference>
<evidence type="ECO:0000256" key="2">
    <source>
        <dbReference type="ARBA" id="ARBA00022679"/>
    </source>
</evidence>
<keyword evidence="3 4" id="KW-0012">Acyltransferase</keyword>
<dbReference type="STRING" id="1185767.IIF7_08316"/>
<protein>
    <recommendedName>
        <fullName evidence="4">Leucyl/phenylalanyl-tRNA--protein transferase</fullName>
        <ecNumber evidence="4">2.3.2.6</ecNumber>
    </recommendedName>
    <alternativeName>
        <fullName evidence="4">L/F-transferase</fullName>
    </alternativeName>
    <alternativeName>
        <fullName evidence="4">Leucyltransferase</fullName>
    </alternativeName>
    <alternativeName>
        <fullName evidence="4">Phenyalanyltransferase</fullName>
    </alternativeName>
</protein>
<dbReference type="OrthoDB" id="9790282at2"/>
<evidence type="ECO:0000256" key="1">
    <source>
        <dbReference type="ARBA" id="ARBA00022490"/>
    </source>
</evidence>
<dbReference type="NCBIfam" id="TIGR00667">
    <property type="entry name" value="aat"/>
    <property type="match status" value="1"/>
</dbReference>
<dbReference type="GO" id="GO:0005737">
    <property type="term" value="C:cytoplasm"/>
    <property type="evidence" value="ECO:0007669"/>
    <property type="project" value="UniProtKB-SubCell"/>
</dbReference>
<dbReference type="AlphaFoldDB" id="A0A1Y1T4Y5"/>
<dbReference type="InterPro" id="IPR016181">
    <property type="entry name" value="Acyl_CoA_acyltransferase"/>
</dbReference>
<proteinExistence type="inferred from homology"/>
<dbReference type="Proteomes" id="UP000192746">
    <property type="component" value="Unassembled WGS sequence"/>
</dbReference>
<dbReference type="PANTHER" id="PTHR30098">
    <property type="entry name" value="LEUCYL/PHENYLALANYL-TRNA--PROTEIN TRANSFERASE"/>
    <property type="match status" value="1"/>
</dbReference>
<comment type="caution">
    <text evidence="5">The sequence shown here is derived from an EMBL/GenBank/DDBJ whole genome shotgun (WGS) entry which is preliminary data.</text>
</comment>
<dbReference type="RefSeq" id="WP_084841219.1">
    <property type="nucleotide sequence ID" value="NZ_ARYN01000006.1"/>
</dbReference>
<sequence length="212" mass="24289">MQILKPFEPFPDIEYTSEEGLLAVGGSLTEDRLMEAYSKGIFPWYDESQPILWWCPDPRMVLFPQKLKVSKSMKQLLKKEIFKVTYNEAFETVIENCAAIKRKGQLGTWITPEMKAAYTSLHKKGIAQSVEVWQDGKIVGGLYGLWLKHKKVFCGESMFAKVSNASKYGFISLVRKLQEKGVELIDCQVHTDHLESLGAEEISRNEFLEFLK</sequence>
<evidence type="ECO:0000256" key="3">
    <source>
        <dbReference type="ARBA" id="ARBA00023315"/>
    </source>
</evidence>
<dbReference type="HAMAP" id="MF_00688">
    <property type="entry name" value="Leu_Phe_trans"/>
    <property type="match status" value="1"/>
</dbReference>
<comment type="catalytic activity">
    <reaction evidence="4">
        <text>L-phenylalanyl-tRNA(Phe) + an N-terminal L-alpha-aminoacyl-[protein] = an N-terminal L-phenylalanyl-L-alpha-aminoacyl-[protein] + tRNA(Phe)</text>
        <dbReference type="Rhea" id="RHEA:43632"/>
        <dbReference type="Rhea" id="RHEA-COMP:9668"/>
        <dbReference type="Rhea" id="RHEA-COMP:9699"/>
        <dbReference type="Rhea" id="RHEA-COMP:10636"/>
        <dbReference type="Rhea" id="RHEA-COMP:10637"/>
        <dbReference type="ChEBI" id="CHEBI:78442"/>
        <dbReference type="ChEBI" id="CHEBI:78531"/>
        <dbReference type="ChEBI" id="CHEBI:78597"/>
        <dbReference type="ChEBI" id="CHEBI:83561"/>
        <dbReference type="EC" id="2.3.2.6"/>
    </reaction>
</comment>
<dbReference type="InterPro" id="IPR042203">
    <property type="entry name" value="Leu/Phe-tRNA_Trfase_C"/>
</dbReference>
<dbReference type="SUPFAM" id="SSF55729">
    <property type="entry name" value="Acyl-CoA N-acyltransferases (Nat)"/>
    <property type="match status" value="1"/>
</dbReference>
<dbReference type="Gene3D" id="3.40.630.70">
    <property type="entry name" value="Leucyl/phenylalanyl-tRNA-protein transferase, C-terminal domain"/>
    <property type="match status" value="1"/>
</dbReference>
<dbReference type="InterPro" id="IPR004616">
    <property type="entry name" value="Leu/Phe-tRNA_Trfase"/>
</dbReference>
<keyword evidence="6" id="KW-1185">Reference proteome</keyword>
<comment type="similarity">
    <text evidence="4">Belongs to the L/F-transferase family.</text>
</comment>
<dbReference type="EMBL" id="ARYN01000006">
    <property type="protein sequence ID" value="ORL46110.1"/>
    <property type="molecule type" value="Genomic_DNA"/>
</dbReference>
<accession>A0A1Y1T4Y5</accession>
<dbReference type="Gene3D" id="3.30.70.3550">
    <property type="entry name" value="Leucyl/phenylalanyl-tRNA-protein transferase, N-terminal domain"/>
    <property type="match status" value="1"/>
</dbReference>